<comment type="caution">
    <text evidence="2">The sequence shown here is derived from an EMBL/GenBank/DDBJ whole genome shotgun (WGS) entry which is preliminary data.</text>
</comment>
<name>A0A2J8Q0G3_PANTR</name>
<proteinExistence type="predicted"/>
<organism evidence="2 3">
    <name type="scientific">Pan troglodytes</name>
    <name type="common">Chimpanzee</name>
    <dbReference type="NCBI Taxonomy" id="9598"/>
    <lineage>
        <taxon>Eukaryota</taxon>
        <taxon>Metazoa</taxon>
        <taxon>Chordata</taxon>
        <taxon>Craniata</taxon>
        <taxon>Vertebrata</taxon>
        <taxon>Euteleostomi</taxon>
        <taxon>Mammalia</taxon>
        <taxon>Eutheria</taxon>
        <taxon>Euarchontoglires</taxon>
        <taxon>Primates</taxon>
        <taxon>Haplorrhini</taxon>
        <taxon>Catarrhini</taxon>
        <taxon>Hominidae</taxon>
        <taxon>Pan</taxon>
    </lineage>
</organism>
<dbReference type="AlphaFoldDB" id="A0A2J8Q0G3"/>
<keyword evidence="1" id="KW-0812">Transmembrane</keyword>
<feature type="transmembrane region" description="Helical" evidence="1">
    <location>
        <begin position="12"/>
        <end position="29"/>
    </location>
</feature>
<protein>
    <submittedName>
        <fullName evidence="2">CYP3A43 isoform 5</fullName>
    </submittedName>
</protein>
<evidence type="ECO:0000313" key="2">
    <source>
        <dbReference type="EMBL" id="PNI89753.1"/>
    </source>
</evidence>
<evidence type="ECO:0000313" key="3">
    <source>
        <dbReference type="Proteomes" id="UP000236370"/>
    </source>
</evidence>
<gene>
    <name evidence="2" type="ORF">CK820_G0047470</name>
</gene>
<keyword evidence="1" id="KW-0472">Membrane</keyword>
<reference evidence="2 3" key="1">
    <citation type="submission" date="2017-12" db="EMBL/GenBank/DDBJ databases">
        <title>High-resolution comparative analysis of great ape genomes.</title>
        <authorList>
            <person name="Pollen A."/>
            <person name="Hastie A."/>
            <person name="Hormozdiari F."/>
            <person name="Dougherty M."/>
            <person name="Liu R."/>
            <person name="Chaisson M."/>
            <person name="Hoppe E."/>
            <person name="Hill C."/>
            <person name="Pang A."/>
            <person name="Hillier L."/>
            <person name="Baker C."/>
            <person name="Armstrong J."/>
            <person name="Shendure J."/>
            <person name="Paten B."/>
            <person name="Wilson R."/>
            <person name="Chao H."/>
            <person name="Schneider V."/>
            <person name="Ventura M."/>
            <person name="Kronenberg Z."/>
            <person name="Murali S."/>
            <person name="Gordon D."/>
            <person name="Cantsilieris S."/>
            <person name="Munson K."/>
            <person name="Nelson B."/>
            <person name="Raja A."/>
            <person name="Underwood J."/>
            <person name="Diekhans M."/>
            <person name="Fiddes I."/>
            <person name="Haussler D."/>
            <person name="Eichler E."/>
        </authorList>
    </citation>
    <scope>NUCLEOTIDE SEQUENCE [LARGE SCALE GENOMIC DNA]</scope>
    <source>
        <strain evidence="2">Yerkes chimp pedigree #C0471</strain>
    </source>
</reference>
<keyword evidence="1" id="KW-1133">Transmembrane helix</keyword>
<evidence type="ECO:0000256" key="1">
    <source>
        <dbReference type="SAM" id="Phobius"/>
    </source>
</evidence>
<sequence length="56" mass="6352">MDLIPNFAMETWVLVATSLVLLYMVFGILTENVMKNTEKCGTFRSNGISEKCLKFC</sequence>
<dbReference type="EMBL" id="NBAG03000093">
    <property type="protein sequence ID" value="PNI89753.1"/>
    <property type="molecule type" value="Genomic_DNA"/>
</dbReference>
<accession>A0A2J8Q0G3</accession>
<dbReference type="Proteomes" id="UP000236370">
    <property type="component" value="Unassembled WGS sequence"/>
</dbReference>